<evidence type="ECO:0000313" key="3">
    <source>
        <dbReference type="Proteomes" id="UP000254937"/>
    </source>
</evidence>
<proteinExistence type="predicted"/>
<reference evidence="2 3" key="1">
    <citation type="submission" date="2018-07" db="EMBL/GenBank/DDBJ databases">
        <title>Section-level genome sequencing of Aspergillus section Nigri to investigate inter- and intra-species variation.</title>
        <authorList>
            <consortium name="DOE Joint Genome Institute"/>
            <person name="Vesth T.C."/>
            <person name="Nybo J.L."/>
            <person name="Theobald S."/>
            <person name="Frisvad J.C."/>
            <person name="Larsen T.O."/>
            <person name="Nielsen K.F."/>
            <person name="Hoof J.B."/>
            <person name="Brandl J."/>
            <person name="Salamov A."/>
            <person name="Riley R."/>
            <person name="Gladden J.M."/>
            <person name="Phatale P."/>
            <person name="Nielsen M.T."/>
            <person name="Lyhne E.K."/>
            <person name="Kogle M.E."/>
            <person name="Strasser K."/>
            <person name="McDonnell E."/>
            <person name="Barry K."/>
            <person name="Clum A."/>
            <person name="Chen C."/>
            <person name="Nolan M."/>
            <person name="Sandor L."/>
            <person name="Kuo A."/>
            <person name="Lipzen A."/>
            <person name="Hainaut M."/>
            <person name="Drula E."/>
            <person name="Tsang A."/>
            <person name="Magnuson J.K."/>
            <person name="Henrissat B."/>
            <person name="Wiebenga A."/>
            <person name="Simmons B.A."/>
            <person name="Makela M.R."/>
            <person name="De vries R.P."/>
            <person name="Grigoriev I.V."/>
            <person name="Mortensen U.H."/>
            <person name="Baker S.E."/>
            <person name="Andersen M.R."/>
        </authorList>
    </citation>
    <scope>NUCLEOTIDE SEQUENCE [LARGE SCALE GENOMIC DNA]</scope>
    <source>
        <strain evidence="2 3">ATCC 13157</strain>
    </source>
</reference>
<keyword evidence="1" id="KW-0812">Transmembrane</keyword>
<keyword evidence="1" id="KW-0472">Membrane</keyword>
<organism evidence="2 3">
    <name type="scientific">Aspergillus phoenicis ATCC 13157</name>
    <dbReference type="NCBI Taxonomy" id="1353007"/>
    <lineage>
        <taxon>Eukaryota</taxon>
        <taxon>Fungi</taxon>
        <taxon>Dikarya</taxon>
        <taxon>Ascomycota</taxon>
        <taxon>Pezizomycotina</taxon>
        <taxon>Eurotiomycetes</taxon>
        <taxon>Eurotiomycetidae</taxon>
        <taxon>Eurotiales</taxon>
        <taxon>Aspergillaceae</taxon>
        <taxon>Aspergillus</taxon>
    </lineage>
</organism>
<protein>
    <submittedName>
        <fullName evidence="2">Uncharacterized protein</fullName>
    </submittedName>
</protein>
<accession>A0A370PVP4</accession>
<dbReference type="AlphaFoldDB" id="A0A370PVP4"/>
<evidence type="ECO:0000256" key="1">
    <source>
        <dbReference type="SAM" id="Phobius"/>
    </source>
</evidence>
<feature type="transmembrane region" description="Helical" evidence="1">
    <location>
        <begin position="38"/>
        <end position="64"/>
    </location>
</feature>
<name>A0A370PVP4_ASPPH</name>
<gene>
    <name evidence="2" type="ORF">M752DRAFT_99856</name>
</gene>
<keyword evidence="3" id="KW-1185">Reference proteome</keyword>
<keyword evidence="1" id="KW-1133">Transmembrane helix</keyword>
<dbReference type="Proteomes" id="UP000254937">
    <property type="component" value="Unassembled WGS sequence"/>
</dbReference>
<dbReference type="EMBL" id="KZ851846">
    <property type="protein sequence ID" value="RDK46260.1"/>
    <property type="molecule type" value="Genomic_DNA"/>
</dbReference>
<evidence type="ECO:0000313" key="2">
    <source>
        <dbReference type="EMBL" id="RDK46260.1"/>
    </source>
</evidence>
<sequence length="70" mass="7997">MNWEGLSGHTIGPVHDLFFRLETRHASPWASSYTFFPLLFFLSHFVLGVRECSTGVISLLVILLDIFPLF</sequence>